<dbReference type="InterPro" id="IPR007111">
    <property type="entry name" value="NACHT_NTPase"/>
</dbReference>
<protein>
    <recommendedName>
        <fullName evidence="4">NACHT domain-containing protein</fullName>
    </recommendedName>
</protein>
<dbReference type="InterPro" id="IPR036770">
    <property type="entry name" value="Ankyrin_rpt-contain_sf"/>
</dbReference>
<feature type="repeat" description="ANK" evidence="2">
    <location>
        <begin position="1204"/>
        <end position="1236"/>
    </location>
</feature>
<feature type="repeat" description="ANK" evidence="2">
    <location>
        <begin position="1145"/>
        <end position="1177"/>
    </location>
</feature>
<gene>
    <name evidence="5" type="ORF">Triagg1_5653</name>
</gene>
<dbReference type="InterPro" id="IPR029058">
    <property type="entry name" value="AB_hydrolase_fold"/>
</dbReference>
<keyword evidence="2" id="KW-0040">ANK repeat</keyword>
<evidence type="ECO:0000259" key="4">
    <source>
        <dbReference type="PROSITE" id="PS50837"/>
    </source>
</evidence>
<feature type="repeat" description="ANK" evidence="2">
    <location>
        <begin position="1402"/>
        <end position="1427"/>
    </location>
</feature>
<organism evidence="5 6">
    <name type="scientific">Trichoderma aggressivum f. europaeum</name>
    <dbReference type="NCBI Taxonomy" id="173218"/>
    <lineage>
        <taxon>Eukaryota</taxon>
        <taxon>Fungi</taxon>
        <taxon>Dikarya</taxon>
        <taxon>Ascomycota</taxon>
        <taxon>Pezizomycotina</taxon>
        <taxon>Sordariomycetes</taxon>
        <taxon>Hypocreomycetidae</taxon>
        <taxon>Hypocreales</taxon>
        <taxon>Hypocreaceae</taxon>
        <taxon>Trichoderma</taxon>
    </lineage>
</organism>
<dbReference type="Gene3D" id="3.40.50.1820">
    <property type="entry name" value="alpha/beta hydrolase"/>
    <property type="match status" value="1"/>
</dbReference>
<evidence type="ECO:0000313" key="5">
    <source>
        <dbReference type="EMBL" id="KAK4072976.1"/>
    </source>
</evidence>
<dbReference type="Pfam" id="PF12796">
    <property type="entry name" value="Ank_2"/>
    <property type="match status" value="2"/>
</dbReference>
<dbReference type="InterPro" id="IPR056884">
    <property type="entry name" value="NPHP3-like_N"/>
</dbReference>
<dbReference type="PANTHER" id="PTHR10039:SF5">
    <property type="entry name" value="NACHT DOMAIN-CONTAINING PROTEIN"/>
    <property type="match status" value="1"/>
</dbReference>
<dbReference type="RefSeq" id="XP_062755453.1">
    <property type="nucleotide sequence ID" value="XM_062900191.1"/>
</dbReference>
<evidence type="ECO:0000256" key="1">
    <source>
        <dbReference type="ARBA" id="ARBA00022737"/>
    </source>
</evidence>
<dbReference type="SUPFAM" id="SSF52540">
    <property type="entry name" value="P-loop containing nucleoside triphosphate hydrolases"/>
    <property type="match status" value="2"/>
</dbReference>
<sequence length="1427" mass="160317">MGGSSSKPSQPTSKVVALGPNVLTSVENAKVDVIFLHGLTGHREKTWTAKGEAEPWPKSLLPKDLPTARIITYGYDADILHLTRVAGQNTVREHAKTLINDLSALRIGTAGRPIIFVVHSLGGLVIQDALLICNNPNDEGQGDVLSSTRGIAFLGTPHAGADLERFATAVANVVSLVKKPNKKLLGVLRRNSEILANIRDEFHIIIRRRQSSQNSKPIELHAFIEEQPVDFLKRRVVEPDSAKIPGYNFETIPANHMDMTKFSAASDVGYGRVLNRLKRWIGDDAVDASGIVDSISIKIDEDSTNMQYTEQLRKILKVEFSKSDCPDSIEQICNSSDTEESLEWLLESSEYHTWRRTSSSKLLIHGEHGDGKTVAMSYVLKSLRSEYWKWEIVSIFCSHGDSELGMVASLAFQLLEKDSARAMMVRHKVPLSKFEPHAQLKATWELLRCSIIAVDTETIFIIDGIDKLDRHMTSSFLQNFRRLEDELNAGSTQQRAKSHGLTAGRTEWPMGPDNPIKVLISSETIDDIMNKLTHYSTIDREKERRECLKTLAFEEWNARESRVEDVEDGGRWLASHTKYREWCESPTASALWLEGKPGSGKSTLAKLIVSKLEDGENSPNMEQQNEAPTGKQVWTFDNPGDKSTIIARFYYSFRGGSTETSHELMIRSIVYQIFRDNSRLYKLLRNCYGRLRSRKKDWSYEDFKSALRSLHEIDFSLKVVIVVDGMDESDNDKRVDILRFLPDLAARKSKCIIKVLIASRPESDINSRLSLACSHHIKRQYVNEEDIRSVVEKWIERMEVERNCQKDAFEFVKDYILKTASGVFLWVTLVLREMETCLDNGLSSKADLNRIVLQLPKELGGEHGFYKRMILPLSTNREKDLYQQDRGRRIFYWVTFPKRPVSAGELWDVLATPLPWQKMDLSSYNFLDNRPIELYRGILSACGGLVEVGIVNLQSLDVCAHQYVFAEPYHLTEADGDVEIAITCCRIICIAFSAPILQQDAEDGFSQAQLLAEHLLGYPLLIYALTNLTKHLEQLEDGDKEVLLQFETFTTKLSAKPNSYASVLLSQWITSNLPKKLHVNADETAMRSCIHATLSNAIGSEEDRLTQILMALQPNLLHLEIEGGHFQTTKLLLDCDIDPNGRDNNGQTPLSLAVMHGHFDIATLLLDHGSDPFEIDNNGRTLLSLAVGNRHLKTANNPDIKDGNGHIPLFLAVGYKHLDMVKLLLERGSHPNIKDGKGQTPIFLATEHRHFDMVKLLLEYGSKLDVSDGKGQTPIFLATEHRFLDMVKLLLECGGKLDVSDGKGQTPIFLAAKHGYFDMVELLLEYGSQLDVTDFDGQTPIFIAVRHGDLNMVKLLFKHGSKLDVKDGGGQTPIFLAAKHGYIDIVKLLLKHGSKPDGKDFDGQTPLSMAASHGHEAIVKLLQPKKM</sequence>
<feature type="repeat" description="ANK" evidence="2">
    <location>
        <begin position="1270"/>
        <end position="1302"/>
    </location>
</feature>
<dbReference type="Proteomes" id="UP001273209">
    <property type="component" value="Unassembled WGS sequence"/>
</dbReference>
<keyword evidence="6" id="KW-1185">Reference proteome</keyword>
<feature type="repeat" description="ANK" evidence="2">
    <location>
        <begin position="1237"/>
        <end position="1269"/>
    </location>
</feature>
<dbReference type="Pfam" id="PF24883">
    <property type="entry name" value="NPHP3_N"/>
    <property type="match status" value="2"/>
</dbReference>
<name>A0AAE1IGA6_9HYPO</name>
<reference evidence="5" key="1">
    <citation type="submission" date="2023-11" db="EMBL/GenBank/DDBJ databases">
        <title>The genome sequences of three competitors of mushroom-forming fungi.</title>
        <authorList>
            <person name="Beijen E."/>
            <person name="Ohm R.A."/>
        </authorList>
    </citation>
    <scope>NUCLEOTIDE SEQUENCE</scope>
    <source>
        <strain evidence="5">CBS 100526</strain>
    </source>
</reference>
<dbReference type="PRINTS" id="PR01415">
    <property type="entry name" value="ANKYRIN"/>
</dbReference>
<dbReference type="PANTHER" id="PTHR10039">
    <property type="entry name" value="AMELOGENIN"/>
    <property type="match status" value="1"/>
</dbReference>
<proteinExistence type="predicted"/>
<dbReference type="PROSITE" id="PS50088">
    <property type="entry name" value="ANK_REPEAT"/>
    <property type="match status" value="8"/>
</dbReference>
<feature type="domain" description="NACHT" evidence="4">
    <location>
        <begin position="589"/>
        <end position="772"/>
    </location>
</feature>
<comment type="caution">
    <text evidence="5">The sequence shown here is derived from an EMBL/GenBank/DDBJ whole genome shotgun (WGS) entry which is preliminary data.</text>
</comment>
<feature type="region of interest" description="Disordered" evidence="3">
    <location>
        <begin position="488"/>
        <end position="507"/>
    </location>
</feature>
<dbReference type="Pfam" id="PF13637">
    <property type="entry name" value="Ank_4"/>
    <property type="match status" value="2"/>
</dbReference>
<dbReference type="EMBL" id="JAWRVG010000020">
    <property type="protein sequence ID" value="KAK4072976.1"/>
    <property type="molecule type" value="Genomic_DNA"/>
</dbReference>
<dbReference type="PROSITE" id="PS50837">
    <property type="entry name" value="NACHT"/>
    <property type="match status" value="1"/>
</dbReference>
<evidence type="ECO:0000313" key="6">
    <source>
        <dbReference type="Proteomes" id="UP001273209"/>
    </source>
</evidence>
<evidence type="ECO:0000256" key="2">
    <source>
        <dbReference type="PROSITE-ProRule" id="PRU00023"/>
    </source>
</evidence>
<keyword evidence="1" id="KW-0677">Repeat</keyword>
<dbReference type="PROSITE" id="PS50297">
    <property type="entry name" value="ANK_REP_REGION"/>
    <property type="match status" value="8"/>
</dbReference>
<dbReference type="InterPro" id="IPR027417">
    <property type="entry name" value="P-loop_NTPase"/>
</dbReference>
<dbReference type="SMART" id="SM00248">
    <property type="entry name" value="ANK"/>
    <property type="match status" value="9"/>
</dbReference>
<feature type="repeat" description="ANK" evidence="2">
    <location>
        <begin position="1369"/>
        <end position="1401"/>
    </location>
</feature>
<dbReference type="GeneID" id="87920096"/>
<dbReference type="InterPro" id="IPR002110">
    <property type="entry name" value="Ankyrin_rpt"/>
</dbReference>
<dbReference type="Gene3D" id="1.25.40.20">
    <property type="entry name" value="Ankyrin repeat-containing domain"/>
    <property type="match status" value="1"/>
</dbReference>
<evidence type="ECO:0000256" key="3">
    <source>
        <dbReference type="SAM" id="MobiDB-lite"/>
    </source>
</evidence>
<accession>A0AAE1IGA6</accession>
<feature type="repeat" description="ANK" evidence="2">
    <location>
        <begin position="1336"/>
        <end position="1368"/>
    </location>
</feature>
<dbReference type="SUPFAM" id="SSF48403">
    <property type="entry name" value="Ankyrin repeat"/>
    <property type="match status" value="1"/>
</dbReference>
<dbReference type="Gene3D" id="3.40.50.300">
    <property type="entry name" value="P-loop containing nucleotide triphosphate hydrolases"/>
    <property type="match status" value="2"/>
</dbReference>
<dbReference type="SUPFAM" id="SSF53474">
    <property type="entry name" value="alpha/beta-Hydrolases"/>
    <property type="match status" value="1"/>
</dbReference>
<feature type="repeat" description="ANK" evidence="2">
    <location>
        <begin position="1303"/>
        <end position="1335"/>
    </location>
</feature>